<dbReference type="PROSITE" id="PS50219">
    <property type="entry name" value="CNH"/>
    <property type="match status" value="1"/>
</dbReference>
<dbReference type="PROSITE" id="PS50011">
    <property type="entry name" value="PROTEIN_KINASE_DOM"/>
    <property type="match status" value="1"/>
</dbReference>
<dbReference type="InterPro" id="IPR011009">
    <property type="entry name" value="Kinase-like_dom_sf"/>
</dbReference>
<dbReference type="OrthoDB" id="8693905at2759"/>
<evidence type="ECO:0000256" key="8">
    <source>
        <dbReference type="ARBA" id="ARBA00022840"/>
    </source>
</evidence>
<evidence type="ECO:0000313" key="17">
    <source>
        <dbReference type="Proteomes" id="UP000192247"/>
    </source>
</evidence>
<protein>
    <recommendedName>
        <fullName evidence="9">Mitogen-activated protein kinase kinase kinase kinase</fullName>
        <ecNumber evidence="9">2.7.11.1</ecNumber>
    </recommendedName>
</protein>
<feature type="compositionally biased region" description="Polar residues" evidence="13">
    <location>
        <begin position="427"/>
        <end position="446"/>
    </location>
</feature>
<evidence type="ECO:0000256" key="10">
    <source>
        <dbReference type="PIRSR" id="PIRSR038172-1"/>
    </source>
</evidence>
<dbReference type="InterPro" id="IPR001180">
    <property type="entry name" value="CNH_dom"/>
</dbReference>
<proteinExistence type="inferred from homology"/>
<dbReference type="PANTHER" id="PTHR48012:SF18">
    <property type="entry name" value="HAPPYHOUR, ISOFORM A"/>
    <property type="match status" value="1"/>
</dbReference>
<dbReference type="FunCoup" id="A0A1V9Y2Z3">
    <property type="interactions" value="958"/>
</dbReference>
<dbReference type="SMART" id="SM00036">
    <property type="entry name" value="CNH"/>
    <property type="match status" value="1"/>
</dbReference>
<dbReference type="STRING" id="418985.A0A1V9Y2Z3"/>
<organism evidence="16 17">
    <name type="scientific">Tropilaelaps mercedesae</name>
    <dbReference type="NCBI Taxonomy" id="418985"/>
    <lineage>
        <taxon>Eukaryota</taxon>
        <taxon>Metazoa</taxon>
        <taxon>Ecdysozoa</taxon>
        <taxon>Arthropoda</taxon>
        <taxon>Chelicerata</taxon>
        <taxon>Arachnida</taxon>
        <taxon>Acari</taxon>
        <taxon>Parasitiformes</taxon>
        <taxon>Mesostigmata</taxon>
        <taxon>Gamasina</taxon>
        <taxon>Dermanyssoidea</taxon>
        <taxon>Laelapidae</taxon>
        <taxon>Tropilaelaps</taxon>
    </lineage>
</organism>
<dbReference type="GO" id="GO:0005737">
    <property type="term" value="C:cytoplasm"/>
    <property type="evidence" value="ECO:0007669"/>
    <property type="project" value="TreeGrafter"/>
</dbReference>
<comment type="catalytic activity">
    <reaction evidence="9">
        <text>L-threonyl-[protein] + ATP = O-phospho-L-threonyl-[protein] + ADP + H(+)</text>
        <dbReference type="Rhea" id="RHEA:46608"/>
        <dbReference type="Rhea" id="RHEA-COMP:11060"/>
        <dbReference type="Rhea" id="RHEA-COMP:11605"/>
        <dbReference type="ChEBI" id="CHEBI:15378"/>
        <dbReference type="ChEBI" id="CHEBI:30013"/>
        <dbReference type="ChEBI" id="CHEBI:30616"/>
        <dbReference type="ChEBI" id="CHEBI:61977"/>
        <dbReference type="ChEBI" id="CHEBI:456216"/>
        <dbReference type="EC" id="2.7.11.1"/>
    </reaction>
</comment>
<feature type="region of interest" description="Disordered" evidence="13">
    <location>
        <begin position="385"/>
        <end position="449"/>
    </location>
</feature>
<evidence type="ECO:0000256" key="1">
    <source>
        <dbReference type="ARBA" id="ARBA00001946"/>
    </source>
</evidence>
<feature type="binding site" evidence="11">
    <location>
        <begin position="28"/>
        <end position="36"/>
    </location>
    <ligand>
        <name>ATP</name>
        <dbReference type="ChEBI" id="CHEBI:30616"/>
    </ligand>
</feature>
<dbReference type="Gene3D" id="1.10.510.10">
    <property type="entry name" value="Transferase(Phosphotransferase) domain 1"/>
    <property type="match status" value="1"/>
</dbReference>
<keyword evidence="7 9" id="KW-0418">Kinase</keyword>
<dbReference type="CDD" id="cd06613">
    <property type="entry name" value="STKc_MAP4K3_like"/>
    <property type="match status" value="1"/>
</dbReference>
<dbReference type="SUPFAM" id="SSF56112">
    <property type="entry name" value="Protein kinase-like (PK-like)"/>
    <property type="match status" value="1"/>
</dbReference>
<dbReference type="AlphaFoldDB" id="A0A1V9Y2Z3"/>
<evidence type="ECO:0000256" key="9">
    <source>
        <dbReference type="PIRNR" id="PIRNR038172"/>
    </source>
</evidence>
<dbReference type="PANTHER" id="PTHR48012">
    <property type="entry name" value="STERILE20-LIKE KINASE, ISOFORM B-RELATED"/>
    <property type="match status" value="1"/>
</dbReference>
<accession>A0A1V9Y2Z3</accession>
<dbReference type="SMART" id="SM00220">
    <property type="entry name" value="S_TKc"/>
    <property type="match status" value="1"/>
</dbReference>
<dbReference type="PROSITE" id="PS00108">
    <property type="entry name" value="PROTEIN_KINASE_ST"/>
    <property type="match status" value="1"/>
</dbReference>
<evidence type="ECO:0000256" key="11">
    <source>
        <dbReference type="PIRSR" id="PIRSR038172-2"/>
    </source>
</evidence>
<evidence type="ECO:0000256" key="2">
    <source>
        <dbReference type="ARBA" id="ARBA00008874"/>
    </source>
</evidence>
<gene>
    <name evidence="16" type="ORF">BIW11_05305</name>
</gene>
<evidence type="ECO:0000256" key="7">
    <source>
        <dbReference type="ARBA" id="ARBA00022777"/>
    </source>
</evidence>
<comment type="similarity">
    <text evidence="2 9">Belongs to the protein kinase superfamily. STE Ser/Thr protein kinase family. STE20 subfamily.</text>
</comment>
<keyword evidence="17" id="KW-1185">Reference proteome</keyword>
<dbReference type="Pfam" id="PF00780">
    <property type="entry name" value="CNH"/>
    <property type="match status" value="1"/>
</dbReference>
<dbReference type="PROSITE" id="PS00107">
    <property type="entry name" value="PROTEIN_KINASE_ATP"/>
    <property type="match status" value="1"/>
</dbReference>
<evidence type="ECO:0000313" key="16">
    <source>
        <dbReference type="EMBL" id="OQR80081.1"/>
    </source>
</evidence>
<dbReference type="InterPro" id="IPR050629">
    <property type="entry name" value="STE20/SPS1-PAK"/>
</dbReference>
<dbReference type="PIRSF" id="PIRSF038172">
    <property type="entry name" value="MAPKKKK"/>
    <property type="match status" value="1"/>
</dbReference>
<comment type="catalytic activity">
    <reaction evidence="9">
        <text>L-seryl-[protein] + ATP = O-phospho-L-seryl-[protein] + ADP + H(+)</text>
        <dbReference type="Rhea" id="RHEA:17989"/>
        <dbReference type="Rhea" id="RHEA-COMP:9863"/>
        <dbReference type="Rhea" id="RHEA-COMP:11604"/>
        <dbReference type="ChEBI" id="CHEBI:15378"/>
        <dbReference type="ChEBI" id="CHEBI:29999"/>
        <dbReference type="ChEBI" id="CHEBI:30616"/>
        <dbReference type="ChEBI" id="CHEBI:83421"/>
        <dbReference type="ChEBI" id="CHEBI:456216"/>
        <dbReference type="EC" id="2.7.11.1"/>
    </reaction>
</comment>
<dbReference type="GO" id="GO:0106310">
    <property type="term" value="F:protein serine kinase activity"/>
    <property type="evidence" value="ECO:0007669"/>
    <property type="project" value="RHEA"/>
</dbReference>
<keyword evidence="5 9" id="KW-0808">Transferase</keyword>
<dbReference type="InterPro" id="IPR017441">
    <property type="entry name" value="Protein_kinase_ATP_BS"/>
</dbReference>
<evidence type="ECO:0000259" key="15">
    <source>
        <dbReference type="PROSITE" id="PS50219"/>
    </source>
</evidence>
<reference evidence="16 17" key="1">
    <citation type="journal article" date="2017" name="Gigascience">
        <title>Draft genome of the honey bee ectoparasitic mite, Tropilaelaps mercedesae, is shaped by the parasitic life history.</title>
        <authorList>
            <person name="Dong X."/>
            <person name="Armstrong S.D."/>
            <person name="Xia D."/>
            <person name="Makepeace B.L."/>
            <person name="Darby A.C."/>
            <person name="Kadowaki T."/>
        </authorList>
    </citation>
    <scope>NUCLEOTIDE SEQUENCE [LARGE SCALE GENOMIC DNA]</scope>
    <source>
        <strain evidence="16">Wuxi-XJTLU</strain>
    </source>
</reference>
<keyword evidence="6 9" id="KW-0547">Nucleotide-binding</keyword>
<comment type="cofactor">
    <cofactor evidence="1 9">
        <name>Mg(2+)</name>
        <dbReference type="ChEBI" id="CHEBI:18420"/>
    </cofactor>
</comment>
<dbReference type="GO" id="GO:0008349">
    <property type="term" value="F:MAP kinase kinase kinase kinase activity"/>
    <property type="evidence" value="ECO:0007669"/>
    <property type="project" value="InterPro"/>
</dbReference>
<feature type="active site" description="Proton acceptor" evidence="10">
    <location>
        <position position="142"/>
    </location>
</feature>
<dbReference type="InParanoid" id="A0A1V9Y2Z3"/>
<dbReference type="Proteomes" id="UP000192247">
    <property type="component" value="Unassembled WGS sequence"/>
</dbReference>
<dbReference type="FunFam" id="1.10.510.10:FF:000031">
    <property type="entry name" value="Mitogen-activated protein kinase kinase kinase kinase"/>
    <property type="match status" value="1"/>
</dbReference>
<keyword evidence="8 9" id="KW-0067">ATP-binding</keyword>
<feature type="domain" description="CNH" evidence="15">
    <location>
        <begin position="466"/>
        <end position="781"/>
    </location>
</feature>
<dbReference type="Pfam" id="PF00069">
    <property type="entry name" value="Pkinase"/>
    <property type="match status" value="1"/>
</dbReference>
<evidence type="ECO:0000259" key="14">
    <source>
        <dbReference type="PROSITE" id="PS50011"/>
    </source>
</evidence>
<feature type="compositionally biased region" description="Basic and acidic residues" evidence="13">
    <location>
        <begin position="399"/>
        <end position="408"/>
    </location>
</feature>
<evidence type="ECO:0000256" key="4">
    <source>
        <dbReference type="ARBA" id="ARBA00022553"/>
    </source>
</evidence>
<keyword evidence="4" id="KW-0597">Phosphoprotein</keyword>
<feature type="region of interest" description="Disordered" evidence="13">
    <location>
        <begin position="322"/>
        <end position="345"/>
    </location>
</feature>
<evidence type="ECO:0000256" key="6">
    <source>
        <dbReference type="ARBA" id="ARBA00022741"/>
    </source>
</evidence>
<evidence type="ECO:0000256" key="12">
    <source>
        <dbReference type="PROSITE-ProRule" id="PRU10141"/>
    </source>
</evidence>
<dbReference type="EC" id="2.7.11.1" evidence="9"/>
<feature type="binding site" evidence="11 12">
    <location>
        <position position="51"/>
    </location>
    <ligand>
        <name>ATP</name>
        <dbReference type="ChEBI" id="CHEBI:30616"/>
    </ligand>
</feature>
<evidence type="ECO:0000256" key="13">
    <source>
        <dbReference type="SAM" id="MobiDB-lite"/>
    </source>
</evidence>
<sequence>MALPSGSSSQADISRRNPHDEYQLIQRVGSGTYGDVFKAKRLSTGEMAAIKVIKVEPGDDFAIIQQEIVMMQGCVHPNIVAYFGSYLRRDKLWICMEYCGGGSLQDIYHITGPLKENQIAYVCRETLRGLYYLHSLNMMHRDVKGANILLTEEGGVKLADFGVSAKITSTIAKRKSFIGTPYWMAPEVAAVERKGGYNQQCDIWAVGVTAIELAELQPPMFDLHPMRALFLMSKSSFKPPTLKDKDHWSPDFHGFVKLALTKNPKKRPTADRMLLHPFLIGELSKEVITNLIERVRNPSAAEYQHDEEEDEMVNNVPQKIVSSKGREEQKMPVASPETPTSPEESFFIRDVEKSLLEVVEEELQQRATLPMGESLMGNPQWAQHREAVPPPVPATSPPRSDDEAHPEGEGPEPPPRLRRKRTDAEKNSPQSGGANETVNRISTNGLPPTPKVHMGACLSKIFNECPLKVYSAASWIHPETRDQHIILGCEEGIYTLNLNELADACLDQIFNRRTTWLFVISDVLMSLSGKSTQLYRHDLIALHNRKSQTAFSLNRIPERFVPRRYTTSTKVQDTKGCIKCCVGRNPYNGFKYLCGVLQHGGVFLMQWYNPLAKFMHVKQVDLMLPARIRFCEMIVSPDAEYPILCIGAHATSNQNQLKLEMIDLNLIDSMGGSPDDEDGDTMIPAKGNALSALQLQQDELLVCMEREVKIVNLGGRVKLGQPMRPAVLDFDFNLEQIVCLSDSVLAFHSHGMQGKSLLTGDVVQEIDDSTRIMRVLTADNSKYLGFTAADPGCEIGERVIVVESRAVEKPSGPSNLYILAGHESSY</sequence>
<dbReference type="EMBL" id="MNPL01000374">
    <property type="protein sequence ID" value="OQR80081.1"/>
    <property type="molecule type" value="Genomic_DNA"/>
</dbReference>
<evidence type="ECO:0000256" key="3">
    <source>
        <dbReference type="ARBA" id="ARBA00022527"/>
    </source>
</evidence>
<dbReference type="InterPro" id="IPR021160">
    <property type="entry name" value="MAPKKKK"/>
</dbReference>
<dbReference type="GO" id="GO:0005524">
    <property type="term" value="F:ATP binding"/>
    <property type="evidence" value="ECO:0007669"/>
    <property type="project" value="UniProtKB-UniRule"/>
</dbReference>
<dbReference type="InterPro" id="IPR008271">
    <property type="entry name" value="Ser/Thr_kinase_AS"/>
</dbReference>
<comment type="caution">
    <text evidence="16">The sequence shown here is derived from an EMBL/GenBank/DDBJ whole genome shotgun (WGS) entry which is preliminary data.</text>
</comment>
<keyword evidence="3 9" id="KW-0723">Serine/threonine-protein kinase</keyword>
<evidence type="ECO:0000256" key="5">
    <source>
        <dbReference type="ARBA" id="ARBA00022679"/>
    </source>
</evidence>
<feature type="domain" description="Protein kinase" evidence="14">
    <location>
        <begin position="22"/>
        <end position="279"/>
    </location>
</feature>
<dbReference type="InterPro" id="IPR000719">
    <property type="entry name" value="Prot_kinase_dom"/>
</dbReference>
<name>A0A1V9Y2Z3_9ACAR</name>
<comment type="function">
    <text evidence="9">Serine/threonine kinase that plays a role in the response to environmental stress. Appears to act upstream of the JUN N-terminal pathway.</text>
</comment>